<organism evidence="2 3">
    <name type="scientific">Paenibacillus etheri</name>
    <dbReference type="NCBI Taxonomy" id="1306852"/>
    <lineage>
        <taxon>Bacteria</taxon>
        <taxon>Bacillati</taxon>
        <taxon>Bacillota</taxon>
        <taxon>Bacilli</taxon>
        <taxon>Bacillales</taxon>
        <taxon>Paenibacillaceae</taxon>
        <taxon>Paenibacillus</taxon>
    </lineage>
</organism>
<reference evidence="2 3" key="1">
    <citation type="journal article" date="2015" name="Int. Biodeterior. Biodegradation">
        <title>Physiological and genetic screening methods for the isolation of methyl tert-butyl ether-degrading bacteria for bioremediation purposes.</title>
        <authorList>
            <person name="Guisado I.M."/>
            <person name="Purswani J."/>
            <person name="Gonzalez Lopez J."/>
            <person name="Pozo C."/>
        </authorList>
    </citation>
    <scope>NUCLEOTIDE SEQUENCE [LARGE SCALE GENOMIC DNA]</scope>
    <source>
        <strain evidence="2 3">SH7</strain>
    </source>
</reference>
<evidence type="ECO:0000313" key="2">
    <source>
        <dbReference type="EMBL" id="KTD87899.1"/>
    </source>
</evidence>
<sequence length="73" mass="8221">MGHTGLFFGGGVGVLFFLIWLISIGLGVYFFVLLVKLARRGIVALDLYIYAKNREIRTQYESVQGRSDEIQGH</sequence>
<feature type="transmembrane region" description="Helical" evidence="1">
    <location>
        <begin position="6"/>
        <end position="35"/>
    </location>
</feature>
<keyword evidence="1" id="KW-0472">Membrane</keyword>
<dbReference type="Proteomes" id="UP000054709">
    <property type="component" value="Unassembled WGS sequence"/>
</dbReference>
<dbReference type="AlphaFoldDB" id="A0A0W1B2V9"/>
<keyword evidence="1" id="KW-0812">Transmembrane</keyword>
<dbReference type="OrthoDB" id="2653014at2"/>
<keyword evidence="3" id="KW-1185">Reference proteome</keyword>
<dbReference type="EMBL" id="LCZJ02000016">
    <property type="protein sequence ID" value="KTD87899.1"/>
    <property type="molecule type" value="Genomic_DNA"/>
</dbReference>
<accession>A0A0W1B2V9</accession>
<keyword evidence="1" id="KW-1133">Transmembrane helix</keyword>
<evidence type="ECO:0000313" key="3">
    <source>
        <dbReference type="Proteomes" id="UP000054709"/>
    </source>
</evidence>
<gene>
    <name evidence="2" type="ORF">UQ64_07220</name>
</gene>
<proteinExistence type="predicted"/>
<protein>
    <submittedName>
        <fullName evidence="2">Uncharacterized protein</fullName>
    </submittedName>
</protein>
<comment type="caution">
    <text evidence="2">The sequence shown here is derived from an EMBL/GenBank/DDBJ whole genome shotgun (WGS) entry which is preliminary data.</text>
</comment>
<name>A0A0W1B2V9_9BACL</name>
<dbReference type="RefSeq" id="WP_060622214.1">
    <property type="nucleotide sequence ID" value="NZ_LCZJ02000016.1"/>
</dbReference>
<evidence type="ECO:0000256" key="1">
    <source>
        <dbReference type="SAM" id="Phobius"/>
    </source>
</evidence>